<gene>
    <name evidence="2" type="ORF">D3A95_02715</name>
</gene>
<evidence type="ECO:0000313" key="2">
    <source>
        <dbReference type="EMBL" id="AXY67444.1"/>
    </source>
</evidence>
<dbReference type="Pfam" id="PF07085">
    <property type="entry name" value="DRTGG"/>
    <property type="match status" value="1"/>
</dbReference>
<proteinExistence type="predicted"/>
<reference evidence="3" key="1">
    <citation type="submission" date="2018-09" db="EMBL/GenBank/DDBJ databases">
        <title>Complete genome sequence of thermophilic cyanobacteria strain Thermosynechococcus elongatus PKUAC-SCTE542.</title>
        <authorList>
            <person name="Liang Y."/>
            <person name="Tang J."/>
            <person name="Daroch M."/>
        </authorList>
    </citation>
    <scope>NUCLEOTIDE SEQUENCE [LARGE SCALE GENOMIC DNA]</scope>
    <source>
        <strain evidence="3">E542</strain>
    </source>
</reference>
<evidence type="ECO:0000259" key="1">
    <source>
        <dbReference type="Pfam" id="PF07085"/>
    </source>
</evidence>
<dbReference type="AlphaFoldDB" id="A0A3B7MDR2"/>
<name>A0A3B7MDR2_9CYAN</name>
<protein>
    <submittedName>
        <fullName evidence="2">Phosphotransacetylase family protein</fullName>
    </submittedName>
</protein>
<dbReference type="InterPro" id="IPR027417">
    <property type="entry name" value="P-loop_NTPase"/>
</dbReference>
<feature type="domain" description="DRTGG" evidence="1">
    <location>
        <begin position="210"/>
        <end position="315"/>
    </location>
</feature>
<dbReference type="InterPro" id="IPR050500">
    <property type="entry name" value="Phos_Acetyltrans/Butyryltrans"/>
</dbReference>
<dbReference type="EMBL" id="CP032152">
    <property type="protein sequence ID" value="AXY67444.1"/>
    <property type="molecule type" value="Genomic_DNA"/>
</dbReference>
<dbReference type="KEGG" id="tsq:D3A95_02715"/>
<dbReference type="Proteomes" id="UP000261812">
    <property type="component" value="Chromosome"/>
</dbReference>
<accession>A0A3B7MDR2</accession>
<evidence type="ECO:0000313" key="3">
    <source>
        <dbReference type="Proteomes" id="UP000261812"/>
    </source>
</evidence>
<dbReference type="PANTHER" id="PTHR43356">
    <property type="entry name" value="PHOSPHATE ACETYLTRANSFERASE"/>
    <property type="match status" value="1"/>
</dbReference>
<dbReference type="InterPro" id="IPR028979">
    <property type="entry name" value="Ser_kin/Pase_Hpr-like_N_sf"/>
</dbReference>
<organism evidence="2 3">
    <name type="scientific">Thermosynechococcus sichuanensis E542</name>
    <dbReference type="NCBI Taxonomy" id="2016101"/>
    <lineage>
        <taxon>Bacteria</taxon>
        <taxon>Bacillati</taxon>
        <taxon>Cyanobacteriota</taxon>
        <taxon>Cyanophyceae</taxon>
        <taxon>Acaryochloridales</taxon>
        <taxon>Thermosynechococcaceae</taxon>
        <taxon>Thermosynechococcus</taxon>
        <taxon>Thermosynechococcus sichuanensis</taxon>
    </lineage>
</organism>
<sequence length="355" mass="38964">MAKHLLIGSIVPYSGKSATVLGLAKLCRDRHLRIAYGKPLGTYQPATDGEDTEADVSFLQKTLNLENVRPTLLTLTPEAIKARLMGTDQQDYRQALATYHNMNSEDLVLLEGPATLAEGRLFDLGLAQMAAVLDAPILLVVRYESPLVVESLLLAKSELGDRLLGAIINDIPQPEAQPLPAIRQYLEAHQIPVFGMLPRSQLLRSVSVKELVRQLNAEVLCRPDRLDLLVEELTIGAMNVSAALKYFRKANNMAVITGGDRTDIQWAALETSTHCLILTGHLPPSPAILARAEELEIPILSVDLDTLTAVEIVDRAFGQVRLHEIAKVKCVEQMMQEHVEGDRLLAQLGLLTVEA</sequence>
<dbReference type="Pfam" id="PF13500">
    <property type="entry name" value="AAA_26"/>
    <property type="match status" value="1"/>
</dbReference>
<dbReference type="RefSeq" id="WP_181496126.1">
    <property type="nucleotide sequence ID" value="NZ_CP032152.1"/>
</dbReference>
<dbReference type="Gene3D" id="3.40.50.300">
    <property type="entry name" value="P-loop containing nucleotide triphosphate hydrolases"/>
    <property type="match status" value="1"/>
</dbReference>
<dbReference type="InterPro" id="IPR010766">
    <property type="entry name" value="DRTGG"/>
</dbReference>
<dbReference type="PANTHER" id="PTHR43356:SF2">
    <property type="entry name" value="PHOSPHATE ACETYLTRANSFERASE"/>
    <property type="match status" value="1"/>
</dbReference>
<dbReference type="Gene3D" id="3.40.1390.20">
    <property type="entry name" value="HprK N-terminal domain-like"/>
    <property type="match status" value="1"/>
</dbReference>
<keyword evidence="3" id="KW-1185">Reference proteome</keyword>
<dbReference type="SUPFAM" id="SSF75138">
    <property type="entry name" value="HprK N-terminal domain-like"/>
    <property type="match status" value="1"/>
</dbReference>
<dbReference type="SUPFAM" id="SSF52540">
    <property type="entry name" value="P-loop containing nucleoside triphosphate hydrolases"/>
    <property type="match status" value="1"/>
</dbReference>